<feature type="chain" id="PRO_5047398310" description="PpiC domain-containing protein" evidence="1">
    <location>
        <begin position="21"/>
        <end position="288"/>
    </location>
</feature>
<protein>
    <recommendedName>
        <fullName evidence="4">PpiC domain-containing protein</fullName>
    </recommendedName>
</protein>
<dbReference type="EMBL" id="BAABHB010000017">
    <property type="protein sequence ID" value="GAA4418703.1"/>
    <property type="molecule type" value="Genomic_DNA"/>
</dbReference>
<proteinExistence type="predicted"/>
<organism evidence="2 3">
    <name type="scientific">Nibrella viscosa</name>
    <dbReference type="NCBI Taxonomy" id="1084524"/>
    <lineage>
        <taxon>Bacteria</taxon>
        <taxon>Pseudomonadati</taxon>
        <taxon>Bacteroidota</taxon>
        <taxon>Cytophagia</taxon>
        <taxon>Cytophagales</taxon>
        <taxon>Spirosomataceae</taxon>
        <taxon>Nibrella</taxon>
    </lineage>
</organism>
<evidence type="ECO:0000313" key="2">
    <source>
        <dbReference type="EMBL" id="GAA4418703.1"/>
    </source>
</evidence>
<reference evidence="3" key="1">
    <citation type="journal article" date="2019" name="Int. J. Syst. Evol. Microbiol.">
        <title>The Global Catalogue of Microorganisms (GCM) 10K type strain sequencing project: providing services to taxonomists for standard genome sequencing and annotation.</title>
        <authorList>
            <consortium name="The Broad Institute Genomics Platform"/>
            <consortium name="The Broad Institute Genome Sequencing Center for Infectious Disease"/>
            <person name="Wu L."/>
            <person name="Ma J."/>
        </authorList>
    </citation>
    <scope>NUCLEOTIDE SEQUENCE [LARGE SCALE GENOMIC DNA]</scope>
    <source>
        <strain evidence="3">JCM 17925</strain>
    </source>
</reference>
<keyword evidence="3" id="KW-1185">Reference proteome</keyword>
<accession>A0ABP8KZB1</accession>
<dbReference type="Proteomes" id="UP001500936">
    <property type="component" value="Unassembled WGS sequence"/>
</dbReference>
<evidence type="ECO:0000256" key="1">
    <source>
        <dbReference type="SAM" id="SignalP"/>
    </source>
</evidence>
<keyword evidence="1" id="KW-0732">Signal</keyword>
<dbReference type="RefSeq" id="WP_345271022.1">
    <property type="nucleotide sequence ID" value="NZ_BAABHB010000017.1"/>
</dbReference>
<sequence>MIQKLVTGCLLILASVPAWCQIPDASQLKTGPKEEFTLRLAIEELLGNTETDLMQGVLDPGVDFGAILTEKVLDELIKAVADAAVLAPAAEKIMATYYEKKAEKLSKEIAKLREVWKDGQTKIQKIRYQDLKVKTQFRKSMNELHPMLAQSKRKSLAQQDMKDLYGSFVGVAGEVFTGGGPRQQLIREEFDAYTQDEDLGYYALATAGGLLGDPKSLEVKLKLADRESKTAFLSPYERIRLYRNTYRESRMRNNSIQRMQGELSAGINQKIKKRIIQSQACSLGLKRY</sequence>
<evidence type="ECO:0008006" key="4">
    <source>
        <dbReference type="Google" id="ProtNLM"/>
    </source>
</evidence>
<comment type="caution">
    <text evidence="2">The sequence shown here is derived from an EMBL/GenBank/DDBJ whole genome shotgun (WGS) entry which is preliminary data.</text>
</comment>
<evidence type="ECO:0000313" key="3">
    <source>
        <dbReference type="Proteomes" id="UP001500936"/>
    </source>
</evidence>
<name>A0ABP8KZB1_9BACT</name>
<feature type="signal peptide" evidence="1">
    <location>
        <begin position="1"/>
        <end position="20"/>
    </location>
</feature>
<gene>
    <name evidence="2" type="ORF">GCM10023187_52350</name>
</gene>